<dbReference type="InterPro" id="IPR012349">
    <property type="entry name" value="Split_barrel_FMN-bd"/>
</dbReference>
<evidence type="ECO:0000313" key="2">
    <source>
        <dbReference type="Proteomes" id="UP000260649"/>
    </source>
</evidence>
<dbReference type="Gene3D" id="2.30.110.10">
    <property type="entry name" value="Electron Transport, Fmn-binding Protein, Chain A"/>
    <property type="match status" value="1"/>
</dbReference>
<comment type="caution">
    <text evidence="1">The sequence shown here is derived from an EMBL/GenBank/DDBJ whole genome shotgun (WGS) entry which is preliminary data.</text>
</comment>
<dbReference type="AlphaFoldDB" id="A0A3E2B4A1"/>
<dbReference type="Proteomes" id="UP000260649">
    <property type="component" value="Unassembled WGS sequence"/>
</dbReference>
<keyword evidence="2" id="KW-1185">Reference proteome</keyword>
<protein>
    <submittedName>
        <fullName evidence="1">Pyridoxamine 5'-phosphate oxidase family protein</fullName>
    </submittedName>
</protein>
<accession>A0A3E2B4A1</accession>
<dbReference type="OrthoDB" id="9794935at2"/>
<dbReference type="PANTHER" id="PTHR34071">
    <property type="entry name" value="5-NITROIMIDAZOLE ANTIBIOTICS RESISTANCE PROTEIN, NIMA-FAMILY-RELATED PROTEIN-RELATED"/>
    <property type="match status" value="1"/>
</dbReference>
<dbReference type="EMBL" id="QQRQ01000006">
    <property type="protein sequence ID" value="RFT06827.1"/>
    <property type="molecule type" value="Genomic_DNA"/>
</dbReference>
<organism evidence="1 2">
    <name type="scientific">Evtepia gabavorous</name>
    <dbReference type="NCBI Taxonomy" id="2211183"/>
    <lineage>
        <taxon>Bacteria</taxon>
        <taxon>Bacillati</taxon>
        <taxon>Bacillota</taxon>
        <taxon>Clostridia</taxon>
        <taxon>Eubacteriales</taxon>
        <taxon>Evtepia</taxon>
    </lineage>
</organism>
<dbReference type="SUPFAM" id="SSF50475">
    <property type="entry name" value="FMN-binding split barrel"/>
    <property type="match status" value="1"/>
</dbReference>
<dbReference type="PANTHER" id="PTHR34071:SF2">
    <property type="entry name" value="FLAVIN-NUCLEOTIDE-BINDING PROTEIN"/>
    <property type="match status" value="1"/>
</dbReference>
<name>A0A3E2B4A1_9FIRM</name>
<dbReference type="RefSeq" id="WP_117142002.1">
    <property type="nucleotide sequence ID" value="NZ_CAKXKJ010000006.1"/>
</dbReference>
<gene>
    <name evidence="1" type="ORF">DV520_05080</name>
</gene>
<evidence type="ECO:0000313" key="1">
    <source>
        <dbReference type="EMBL" id="RFT06827.1"/>
    </source>
</evidence>
<reference evidence="1 2" key="1">
    <citation type="submission" date="2018-07" db="EMBL/GenBank/DDBJ databases">
        <title>GABA Modulating Bacteria of the Human Gut Microbiota.</title>
        <authorList>
            <person name="Strandwitz P."/>
            <person name="Kim K.H."/>
            <person name="Terekhova D."/>
            <person name="Liu J.K."/>
            <person name="Sharma A."/>
            <person name="Levering J."/>
            <person name="Mcdonald D."/>
            <person name="Dietrich D."/>
            <person name="Ramadhar T.R."/>
            <person name="Lekbua A."/>
            <person name="Mroue N."/>
            <person name="Liston C."/>
            <person name="Stewart E.J."/>
            <person name="Dubin M.J."/>
            <person name="Zengler K."/>
            <person name="Knight R."/>
            <person name="Gilbert J.A."/>
            <person name="Clardy J."/>
            <person name="Lewis K."/>
        </authorList>
    </citation>
    <scope>NUCLEOTIDE SEQUENCE [LARGE SCALE GENOMIC DNA]</scope>
    <source>
        <strain evidence="1 2">KLE1738</strain>
    </source>
</reference>
<dbReference type="InterPro" id="IPR024747">
    <property type="entry name" value="Pyridox_Oxase-rel"/>
</dbReference>
<dbReference type="Pfam" id="PF12900">
    <property type="entry name" value="Pyridox_ox_2"/>
    <property type="match status" value="1"/>
</dbReference>
<proteinExistence type="predicted"/>
<dbReference type="GeneID" id="97995108"/>
<sequence>MEHKMHKASRQLPEDETLELLKRGDHGILSVQGDDGYPYATPVNYIVVHDKVYLHSAPYGYKIQCLERNPKCCFSAIVSTRIIPEKITAAYESVILTGQAVFVEDRAEKQAALEAFVTQKHPGYEEIGFQMIAKQIDKTAVLRLDPVALTGKAYRG</sequence>